<gene>
    <name evidence="1" type="ORF">ACFQ4P_03010</name>
</gene>
<evidence type="ECO:0000313" key="2">
    <source>
        <dbReference type="Proteomes" id="UP001597196"/>
    </source>
</evidence>
<comment type="caution">
    <text evidence="1">The sequence shown here is derived from an EMBL/GenBank/DDBJ whole genome shotgun (WGS) entry which is preliminary data.</text>
</comment>
<reference evidence="2" key="1">
    <citation type="journal article" date="2019" name="Int. J. Syst. Evol. Microbiol.">
        <title>The Global Catalogue of Microorganisms (GCM) 10K type strain sequencing project: providing services to taxonomists for standard genome sequencing and annotation.</title>
        <authorList>
            <consortium name="The Broad Institute Genomics Platform"/>
            <consortium name="The Broad Institute Genome Sequencing Center for Infectious Disease"/>
            <person name="Wu L."/>
            <person name="Ma J."/>
        </authorList>
    </citation>
    <scope>NUCLEOTIDE SEQUENCE [LARGE SCALE GENOMIC DNA]</scope>
    <source>
        <strain evidence="2">CCM 8980</strain>
    </source>
</reference>
<accession>A0ABW4CH37</accession>
<sequence>MSRLIARFSYPKVKWALIILSALLLVAFVVSLVFTVKTYNDFNTWKTINLF</sequence>
<protein>
    <recommendedName>
        <fullName evidence="3">ABC transporter permease</fullName>
    </recommendedName>
</protein>
<dbReference type="RefSeq" id="WP_203626161.1">
    <property type="nucleotide sequence ID" value="NZ_BOLQ01000002.1"/>
</dbReference>
<organism evidence="1 2">
    <name type="scientific">Lacticaseibacillus mingshuiensis</name>
    <dbReference type="NCBI Taxonomy" id="2799574"/>
    <lineage>
        <taxon>Bacteria</taxon>
        <taxon>Bacillati</taxon>
        <taxon>Bacillota</taxon>
        <taxon>Bacilli</taxon>
        <taxon>Lactobacillales</taxon>
        <taxon>Lactobacillaceae</taxon>
        <taxon>Lacticaseibacillus</taxon>
    </lineage>
</organism>
<proteinExistence type="predicted"/>
<evidence type="ECO:0000313" key="1">
    <source>
        <dbReference type="EMBL" id="MFD1429221.1"/>
    </source>
</evidence>
<keyword evidence="2" id="KW-1185">Reference proteome</keyword>
<evidence type="ECO:0008006" key="3">
    <source>
        <dbReference type="Google" id="ProtNLM"/>
    </source>
</evidence>
<name>A0ABW4CH37_9LACO</name>
<dbReference type="Proteomes" id="UP001597196">
    <property type="component" value="Unassembled WGS sequence"/>
</dbReference>
<dbReference type="EMBL" id="JBHTOC010000003">
    <property type="protein sequence ID" value="MFD1429221.1"/>
    <property type="molecule type" value="Genomic_DNA"/>
</dbReference>